<accession>A0AAD7HFU3</accession>
<protein>
    <submittedName>
        <fullName evidence="1">Uncharacterized protein</fullName>
    </submittedName>
</protein>
<comment type="caution">
    <text evidence="1">The sequence shown here is derived from an EMBL/GenBank/DDBJ whole genome shotgun (WGS) entry which is preliminary data.</text>
</comment>
<keyword evidence="2" id="KW-1185">Reference proteome</keyword>
<organism evidence="1 2">
    <name type="scientific">Mycena metata</name>
    <dbReference type="NCBI Taxonomy" id="1033252"/>
    <lineage>
        <taxon>Eukaryota</taxon>
        <taxon>Fungi</taxon>
        <taxon>Dikarya</taxon>
        <taxon>Basidiomycota</taxon>
        <taxon>Agaricomycotina</taxon>
        <taxon>Agaricomycetes</taxon>
        <taxon>Agaricomycetidae</taxon>
        <taxon>Agaricales</taxon>
        <taxon>Marasmiineae</taxon>
        <taxon>Mycenaceae</taxon>
        <taxon>Mycena</taxon>
    </lineage>
</organism>
<dbReference type="EMBL" id="JARKIB010000247">
    <property type="protein sequence ID" value="KAJ7719828.1"/>
    <property type="molecule type" value="Genomic_DNA"/>
</dbReference>
<proteinExistence type="predicted"/>
<gene>
    <name evidence="1" type="ORF">B0H16DRAFT_1474714</name>
</gene>
<sequence>MAVWNQVSISTSFKPFNVVEGPFPSTLGYGTQGWRNYGGLSRLKTLRVNFSFNVVQGQLNNLVSMAQYFDSGTHVSMFNLPSYQILNLSSLGPSLRYSQSPTAPPRSLRSFFHRLTGTLLPSLRCPGVGHWHNATEVVQRCKLFNRNQWLIDTLEFPIVLRLEARSEASTRSWDTPNRPLARLEASTKAAQIMYSELRFKMDSNRTLRWLACLHYYIHPSPSRCNSRLNTQPNVDSAPLPTIPGLNLISTAPADETRIRIGHR</sequence>
<dbReference type="AlphaFoldDB" id="A0AAD7HFU3"/>
<reference evidence="1" key="1">
    <citation type="submission" date="2023-03" db="EMBL/GenBank/DDBJ databases">
        <title>Massive genome expansion in bonnet fungi (Mycena s.s.) driven by repeated elements and novel gene families across ecological guilds.</title>
        <authorList>
            <consortium name="Lawrence Berkeley National Laboratory"/>
            <person name="Harder C.B."/>
            <person name="Miyauchi S."/>
            <person name="Viragh M."/>
            <person name="Kuo A."/>
            <person name="Thoen E."/>
            <person name="Andreopoulos B."/>
            <person name="Lu D."/>
            <person name="Skrede I."/>
            <person name="Drula E."/>
            <person name="Henrissat B."/>
            <person name="Morin E."/>
            <person name="Kohler A."/>
            <person name="Barry K."/>
            <person name="LaButti K."/>
            <person name="Morin E."/>
            <person name="Salamov A."/>
            <person name="Lipzen A."/>
            <person name="Mereny Z."/>
            <person name="Hegedus B."/>
            <person name="Baldrian P."/>
            <person name="Stursova M."/>
            <person name="Weitz H."/>
            <person name="Taylor A."/>
            <person name="Grigoriev I.V."/>
            <person name="Nagy L.G."/>
            <person name="Martin F."/>
            <person name="Kauserud H."/>
        </authorList>
    </citation>
    <scope>NUCLEOTIDE SEQUENCE</scope>
    <source>
        <strain evidence="1">CBHHK182m</strain>
    </source>
</reference>
<name>A0AAD7HFU3_9AGAR</name>
<evidence type="ECO:0000313" key="1">
    <source>
        <dbReference type="EMBL" id="KAJ7719828.1"/>
    </source>
</evidence>
<evidence type="ECO:0000313" key="2">
    <source>
        <dbReference type="Proteomes" id="UP001215598"/>
    </source>
</evidence>
<dbReference type="Proteomes" id="UP001215598">
    <property type="component" value="Unassembled WGS sequence"/>
</dbReference>